<dbReference type="InterPro" id="IPR046335">
    <property type="entry name" value="LacI/GalR-like_sensor"/>
</dbReference>
<dbReference type="InterPro" id="IPR028082">
    <property type="entry name" value="Peripla_BP_I"/>
</dbReference>
<evidence type="ECO:0000256" key="4">
    <source>
        <dbReference type="ARBA" id="ARBA00023163"/>
    </source>
</evidence>
<dbReference type="OrthoDB" id="9816215at2"/>
<evidence type="ECO:0000259" key="5">
    <source>
        <dbReference type="PROSITE" id="PS50932"/>
    </source>
</evidence>
<dbReference type="GO" id="GO:0003700">
    <property type="term" value="F:DNA-binding transcription factor activity"/>
    <property type="evidence" value="ECO:0007669"/>
    <property type="project" value="TreeGrafter"/>
</dbReference>
<reference evidence="6 9" key="2">
    <citation type="journal article" date="2019" name="Emerg. Microbes Infect.">
        <title>Comprehensive subspecies identification of 175 nontuberculous mycobacteria species based on 7547 genomic profiles.</title>
        <authorList>
            <person name="Matsumoto Y."/>
            <person name="Kinjo T."/>
            <person name="Motooka D."/>
            <person name="Nabeya D."/>
            <person name="Jung N."/>
            <person name="Uechi K."/>
            <person name="Horii T."/>
            <person name="Iida T."/>
            <person name="Fujita J."/>
            <person name="Nakamura S."/>
        </authorList>
    </citation>
    <scope>NUCLEOTIDE SEQUENCE [LARGE SCALE GENOMIC DNA]</scope>
    <source>
        <strain evidence="6 9">JCM 6377</strain>
    </source>
</reference>
<protein>
    <submittedName>
        <fullName evidence="7">LacI family transcriptional regulator</fullName>
    </submittedName>
</protein>
<dbReference type="Pfam" id="PF00356">
    <property type="entry name" value="LacI"/>
    <property type="match status" value="1"/>
</dbReference>
<accession>A0A2A7NEC4</accession>
<dbReference type="InterPro" id="IPR010982">
    <property type="entry name" value="Lambda_DNA-bd_dom_sf"/>
</dbReference>
<dbReference type="Proteomes" id="UP000220914">
    <property type="component" value="Unassembled WGS sequence"/>
</dbReference>
<organism evidence="7 8">
    <name type="scientific">Mycolicibacterium agri</name>
    <name type="common">Mycobacterium agri</name>
    <dbReference type="NCBI Taxonomy" id="36811"/>
    <lineage>
        <taxon>Bacteria</taxon>
        <taxon>Bacillati</taxon>
        <taxon>Actinomycetota</taxon>
        <taxon>Actinomycetes</taxon>
        <taxon>Mycobacteriales</taxon>
        <taxon>Mycobacteriaceae</taxon>
        <taxon>Mycolicibacterium</taxon>
    </lineage>
</organism>
<evidence type="ECO:0000313" key="8">
    <source>
        <dbReference type="Proteomes" id="UP000220914"/>
    </source>
</evidence>
<dbReference type="PANTHER" id="PTHR30146">
    <property type="entry name" value="LACI-RELATED TRANSCRIPTIONAL REPRESSOR"/>
    <property type="match status" value="1"/>
</dbReference>
<name>A0A2A7NEC4_MYCAG</name>
<dbReference type="GO" id="GO:0000976">
    <property type="term" value="F:transcription cis-regulatory region binding"/>
    <property type="evidence" value="ECO:0007669"/>
    <property type="project" value="TreeGrafter"/>
</dbReference>
<dbReference type="Pfam" id="PF13377">
    <property type="entry name" value="Peripla_BP_3"/>
    <property type="match status" value="1"/>
</dbReference>
<comment type="caution">
    <text evidence="7">The sequence shown here is derived from an EMBL/GenBank/DDBJ whole genome shotgun (WGS) entry which is preliminary data.</text>
</comment>
<dbReference type="SUPFAM" id="SSF47413">
    <property type="entry name" value="lambda repressor-like DNA-binding domains"/>
    <property type="match status" value="1"/>
</dbReference>
<proteinExistence type="predicted"/>
<dbReference type="Gene3D" id="3.40.50.2300">
    <property type="match status" value="2"/>
</dbReference>
<keyword evidence="8" id="KW-1185">Reference proteome</keyword>
<dbReference type="PANTHER" id="PTHR30146:SF148">
    <property type="entry name" value="HTH-TYPE TRANSCRIPTIONAL REPRESSOR PURR-RELATED"/>
    <property type="match status" value="1"/>
</dbReference>
<evidence type="ECO:0000313" key="6">
    <source>
        <dbReference type="EMBL" id="GFG51131.1"/>
    </source>
</evidence>
<evidence type="ECO:0000313" key="7">
    <source>
        <dbReference type="EMBL" id="PEG42284.1"/>
    </source>
</evidence>
<evidence type="ECO:0000256" key="1">
    <source>
        <dbReference type="ARBA" id="ARBA00022491"/>
    </source>
</evidence>
<reference evidence="6" key="3">
    <citation type="submission" date="2020-02" db="EMBL/GenBank/DDBJ databases">
        <authorList>
            <person name="Matsumoto Y."/>
            <person name="Motooka D."/>
            <person name="Nakamura S."/>
        </authorList>
    </citation>
    <scope>NUCLEOTIDE SEQUENCE</scope>
    <source>
        <strain evidence="6">JCM 6377</strain>
    </source>
</reference>
<keyword evidence="4" id="KW-0804">Transcription</keyword>
<dbReference type="SMART" id="SM00354">
    <property type="entry name" value="HTH_LACI"/>
    <property type="match status" value="1"/>
</dbReference>
<dbReference type="InterPro" id="IPR000843">
    <property type="entry name" value="HTH_LacI"/>
</dbReference>
<dbReference type="EMBL" id="BLKS01000001">
    <property type="protein sequence ID" value="GFG51131.1"/>
    <property type="molecule type" value="Genomic_DNA"/>
</dbReference>
<dbReference type="SUPFAM" id="SSF53822">
    <property type="entry name" value="Periplasmic binding protein-like I"/>
    <property type="match status" value="1"/>
</dbReference>
<dbReference type="CDD" id="cd06267">
    <property type="entry name" value="PBP1_LacI_sugar_binding-like"/>
    <property type="match status" value="1"/>
</dbReference>
<evidence type="ECO:0000313" key="9">
    <source>
        <dbReference type="Proteomes" id="UP000465302"/>
    </source>
</evidence>
<dbReference type="EMBL" id="PDCP01000003">
    <property type="protein sequence ID" value="PEG42284.1"/>
    <property type="molecule type" value="Genomic_DNA"/>
</dbReference>
<keyword evidence="1" id="KW-0678">Repressor</keyword>
<sequence length="344" mass="37825">MAGSDRPRAPTIREVASAAGLDISTVSRALRPETQRMVKPETLKRVLAAADALGYRANPFARGLKDQKSMTIGMLVPDLGNPLFPPIVRGIEDGLRDRGYVMILGNTDQDLGREKHLIDVFMQRRVDGLVLATARRDYPLVDVLSKSGVPVVLVNRTVDDASMSMVAADDHQGIGLSVKHLVEQGHRRIAFVGAALEASTGFNRYQHFLAWMQTLGQTVDKELIVFAPWFTKDYGAEATAELLARDVDFTAIIAPSDMIALGCYRALRAKGLEVPKDVSVVGYNGSRWCDEFNPPLTSIHVPKYDIGRETARLMLNLLDNPDAPPSRVLLPTSLQVRASTRLIR</sequence>
<dbReference type="PROSITE" id="PS50932">
    <property type="entry name" value="HTH_LACI_2"/>
    <property type="match status" value="1"/>
</dbReference>
<dbReference type="CDD" id="cd01392">
    <property type="entry name" value="HTH_LacI"/>
    <property type="match status" value="1"/>
</dbReference>
<dbReference type="RefSeq" id="WP_097938067.1">
    <property type="nucleotide sequence ID" value="NZ_BLKS01000001.1"/>
</dbReference>
<dbReference type="Proteomes" id="UP000465302">
    <property type="component" value="Unassembled WGS sequence"/>
</dbReference>
<evidence type="ECO:0000256" key="3">
    <source>
        <dbReference type="ARBA" id="ARBA00023125"/>
    </source>
</evidence>
<dbReference type="Gene3D" id="1.10.260.40">
    <property type="entry name" value="lambda repressor-like DNA-binding domains"/>
    <property type="match status" value="1"/>
</dbReference>
<feature type="domain" description="HTH lacI-type" evidence="5">
    <location>
        <begin position="10"/>
        <end position="66"/>
    </location>
</feature>
<keyword evidence="3" id="KW-0238">DNA-binding</keyword>
<evidence type="ECO:0000256" key="2">
    <source>
        <dbReference type="ARBA" id="ARBA00023015"/>
    </source>
</evidence>
<keyword evidence="2" id="KW-0805">Transcription regulation</keyword>
<dbReference type="AlphaFoldDB" id="A0A2A7NEC4"/>
<reference evidence="7 8" key="1">
    <citation type="submission" date="2017-10" db="EMBL/GenBank/DDBJ databases">
        <title>The new phylogeny of genus Mycobacterium.</title>
        <authorList>
            <person name="Tortoli E."/>
            <person name="Trovato A."/>
            <person name="Cirillo D.M."/>
        </authorList>
    </citation>
    <scope>NUCLEOTIDE SEQUENCE [LARGE SCALE GENOMIC DNA]</scope>
    <source>
        <strain evidence="7 8">CCUG37673</strain>
    </source>
</reference>
<gene>
    <name evidence="7" type="ORF">CQY20_02415</name>
    <name evidence="6" type="ORF">MAGR_25720</name>
</gene>